<sequence length="61" mass="7187">TLLDVLDLQPEKDLIAERFVRDFWDNINIGIIYHIVKSDADLERFRMICFSTCSLLKRISS</sequence>
<comment type="caution">
    <text evidence="1">The sequence shown here is derived from an EMBL/GenBank/DDBJ whole genome shotgun (WGS) entry which is preliminary data.</text>
</comment>
<dbReference type="AlphaFoldDB" id="A0AAV5TVM3"/>
<proteinExistence type="predicted"/>
<keyword evidence="2" id="KW-1185">Reference proteome</keyword>
<gene>
    <name evidence="1" type="ORF">PENTCL1PPCAC_20504</name>
</gene>
<evidence type="ECO:0000313" key="2">
    <source>
        <dbReference type="Proteomes" id="UP001432027"/>
    </source>
</evidence>
<dbReference type="Proteomes" id="UP001432027">
    <property type="component" value="Unassembled WGS sequence"/>
</dbReference>
<feature type="non-terminal residue" evidence="1">
    <location>
        <position position="1"/>
    </location>
</feature>
<protein>
    <submittedName>
        <fullName evidence="1">Uncharacterized protein</fullName>
    </submittedName>
</protein>
<name>A0AAV5TVM3_9BILA</name>
<reference evidence="1" key="1">
    <citation type="submission" date="2023-10" db="EMBL/GenBank/DDBJ databases">
        <title>Genome assembly of Pristionchus species.</title>
        <authorList>
            <person name="Yoshida K."/>
            <person name="Sommer R.J."/>
        </authorList>
    </citation>
    <scope>NUCLEOTIDE SEQUENCE</scope>
    <source>
        <strain evidence="1">RS0144</strain>
    </source>
</reference>
<dbReference type="EMBL" id="BTSX01000005">
    <property type="protein sequence ID" value="GMS98329.1"/>
    <property type="molecule type" value="Genomic_DNA"/>
</dbReference>
<accession>A0AAV5TVM3</accession>
<organism evidence="1 2">
    <name type="scientific">Pristionchus entomophagus</name>
    <dbReference type="NCBI Taxonomy" id="358040"/>
    <lineage>
        <taxon>Eukaryota</taxon>
        <taxon>Metazoa</taxon>
        <taxon>Ecdysozoa</taxon>
        <taxon>Nematoda</taxon>
        <taxon>Chromadorea</taxon>
        <taxon>Rhabditida</taxon>
        <taxon>Rhabditina</taxon>
        <taxon>Diplogasteromorpha</taxon>
        <taxon>Diplogasteroidea</taxon>
        <taxon>Neodiplogasteridae</taxon>
        <taxon>Pristionchus</taxon>
    </lineage>
</organism>
<evidence type="ECO:0000313" key="1">
    <source>
        <dbReference type="EMBL" id="GMS98329.1"/>
    </source>
</evidence>